<keyword evidence="4" id="KW-1185">Reference proteome</keyword>
<dbReference type="OrthoDB" id="851428at2759"/>
<keyword evidence="2" id="KW-1133">Transmembrane helix</keyword>
<dbReference type="Proteomes" id="UP000325315">
    <property type="component" value="Unassembled WGS sequence"/>
</dbReference>
<keyword evidence="2" id="KW-0472">Membrane</keyword>
<evidence type="ECO:0000313" key="3">
    <source>
        <dbReference type="EMBL" id="KAA3479581.1"/>
    </source>
</evidence>
<evidence type="ECO:0000256" key="1">
    <source>
        <dbReference type="SAM" id="MobiDB-lite"/>
    </source>
</evidence>
<evidence type="ECO:0000313" key="4">
    <source>
        <dbReference type="Proteomes" id="UP000325315"/>
    </source>
</evidence>
<reference evidence="4" key="1">
    <citation type="journal article" date="2019" name="Plant Biotechnol. J.">
        <title>Genome sequencing of the Australian wild diploid species Gossypium australe highlights disease resistance and delayed gland morphogenesis.</title>
        <authorList>
            <person name="Cai Y."/>
            <person name="Cai X."/>
            <person name="Wang Q."/>
            <person name="Wang P."/>
            <person name="Zhang Y."/>
            <person name="Cai C."/>
            <person name="Xu Y."/>
            <person name="Wang K."/>
            <person name="Zhou Z."/>
            <person name="Wang C."/>
            <person name="Geng S."/>
            <person name="Li B."/>
            <person name="Dong Q."/>
            <person name="Hou Y."/>
            <person name="Wang H."/>
            <person name="Ai P."/>
            <person name="Liu Z."/>
            <person name="Yi F."/>
            <person name="Sun M."/>
            <person name="An G."/>
            <person name="Cheng J."/>
            <person name="Zhang Y."/>
            <person name="Shi Q."/>
            <person name="Xie Y."/>
            <person name="Shi X."/>
            <person name="Chang Y."/>
            <person name="Huang F."/>
            <person name="Chen Y."/>
            <person name="Hong S."/>
            <person name="Mi L."/>
            <person name="Sun Q."/>
            <person name="Zhang L."/>
            <person name="Zhou B."/>
            <person name="Peng R."/>
            <person name="Zhang X."/>
            <person name="Liu F."/>
        </authorList>
    </citation>
    <scope>NUCLEOTIDE SEQUENCE [LARGE SCALE GENOMIC DNA]</scope>
    <source>
        <strain evidence="4">cv. PA1801</strain>
    </source>
</reference>
<keyword evidence="2" id="KW-0812">Transmembrane</keyword>
<proteinExistence type="predicted"/>
<accession>A0A5B6WCW0</accession>
<protein>
    <submittedName>
        <fullName evidence="3">Pre-mrna-splicing factor slu7</fullName>
    </submittedName>
</protein>
<sequence length="103" mass="11573">MSRGGSVSRGGSRKRNETVARQSETRVPARTYLVWTRDEKDATEVVACIFLLFSTTVYTLIYPGSSHSMVLDCRKKKFSIQDKEGKVIEVRSVKTNGSNRIIS</sequence>
<feature type="compositionally biased region" description="Low complexity" evidence="1">
    <location>
        <begin position="1"/>
        <end position="10"/>
    </location>
</feature>
<comment type="caution">
    <text evidence="3">The sequence shown here is derived from an EMBL/GenBank/DDBJ whole genome shotgun (WGS) entry which is preliminary data.</text>
</comment>
<dbReference type="EMBL" id="SMMG02000003">
    <property type="protein sequence ID" value="KAA3479581.1"/>
    <property type="molecule type" value="Genomic_DNA"/>
</dbReference>
<feature type="region of interest" description="Disordered" evidence="1">
    <location>
        <begin position="1"/>
        <end position="25"/>
    </location>
</feature>
<evidence type="ECO:0000256" key="2">
    <source>
        <dbReference type="SAM" id="Phobius"/>
    </source>
</evidence>
<gene>
    <name evidence="3" type="ORF">EPI10_020080</name>
</gene>
<feature type="transmembrane region" description="Helical" evidence="2">
    <location>
        <begin position="42"/>
        <end position="61"/>
    </location>
</feature>
<dbReference type="AlphaFoldDB" id="A0A5B6WCW0"/>
<name>A0A5B6WCW0_9ROSI</name>
<organism evidence="3 4">
    <name type="scientific">Gossypium australe</name>
    <dbReference type="NCBI Taxonomy" id="47621"/>
    <lineage>
        <taxon>Eukaryota</taxon>
        <taxon>Viridiplantae</taxon>
        <taxon>Streptophyta</taxon>
        <taxon>Embryophyta</taxon>
        <taxon>Tracheophyta</taxon>
        <taxon>Spermatophyta</taxon>
        <taxon>Magnoliopsida</taxon>
        <taxon>eudicotyledons</taxon>
        <taxon>Gunneridae</taxon>
        <taxon>Pentapetalae</taxon>
        <taxon>rosids</taxon>
        <taxon>malvids</taxon>
        <taxon>Malvales</taxon>
        <taxon>Malvaceae</taxon>
        <taxon>Malvoideae</taxon>
        <taxon>Gossypium</taxon>
    </lineage>
</organism>